<dbReference type="InterPro" id="IPR007412">
    <property type="entry name" value="FlgM"/>
</dbReference>
<comment type="caution">
    <text evidence="10">The sequence shown here is derived from an EMBL/GenBank/DDBJ whole genome shotgun (WGS) entry which is preliminary data.</text>
</comment>
<keyword evidence="6" id="KW-0804">Transcription</keyword>
<dbReference type="RefSeq" id="WP_204200235.1">
    <property type="nucleotide sequence ID" value="NZ_JAFEMC010000006.1"/>
</dbReference>
<evidence type="ECO:0000313" key="11">
    <source>
        <dbReference type="Proteomes" id="UP000763641"/>
    </source>
</evidence>
<keyword evidence="4" id="KW-1005">Bacterial flagellum biogenesis</keyword>
<proteinExistence type="inferred from homology"/>
<dbReference type="SUPFAM" id="SSF101498">
    <property type="entry name" value="Anti-sigma factor FlgM"/>
    <property type="match status" value="1"/>
</dbReference>
<sequence>MDSIGIKTGSIARIAPSAPVQAAKAATEPAVQTSSAIDTAAVASATLTKSMATSPPVNTERVAEIKKAIATGKFPLLPSTIADRLIALKLEWNSNAKA</sequence>
<keyword evidence="3" id="KW-0678">Repressor</keyword>
<dbReference type="NCBIfam" id="TIGR03824">
    <property type="entry name" value="FlgM_jcvi"/>
    <property type="match status" value="1"/>
</dbReference>
<gene>
    <name evidence="10" type="primary">flgM</name>
    <name evidence="10" type="ORF">ILT43_17300</name>
</gene>
<dbReference type="Pfam" id="PF04316">
    <property type="entry name" value="FlgM"/>
    <property type="match status" value="1"/>
</dbReference>
<dbReference type="InterPro" id="IPR031316">
    <property type="entry name" value="FlgM_C"/>
</dbReference>
<evidence type="ECO:0000256" key="8">
    <source>
        <dbReference type="ARBA" id="ARBA00030117"/>
    </source>
</evidence>
<evidence type="ECO:0000313" key="10">
    <source>
        <dbReference type="EMBL" id="MBM6578142.1"/>
    </source>
</evidence>
<evidence type="ECO:0000256" key="3">
    <source>
        <dbReference type="ARBA" id="ARBA00022491"/>
    </source>
</evidence>
<keyword evidence="10" id="KW-0966">Cell projection</keyword>
<dbReference type="Proteomes" id="UP000763641">
    <property type="component" value="Unassembled WGS sequence"/>
</dbReference>
<dbReference type="InterPro" id="IPR035890">
    <property type="entry name" value="Anti-sigma-28_factor_FlgM_sf"/>
</dbReference>
<keyword evidence="5" id="KW-0805">Transcription regulation</keyword>
<evidence type="ECO:0000259" key="9">
    <source>
        <dbReference type="Pfam" id="PF04316"/>
    </source>
</evidence>
<comment type="function">
    <text evidence="7">Responsible for the coupling of flagellin expression to flagellar assembly by preventing expression of the flagellin genes when a component of the middle class of proteins is defective. It negatively regulates flagellar genes by inhibiting the activity of FliA by directly binding to FliA.</text>
</comment>
<keyword evidence="10" id="KW-0282">Flagellum</keyword>
<comment type="similarity">
    <text evidence="1">Belongs to the FlgM family.</text>
</comment>
<protein>
    <recommendedName>
        <fullName evidence="2">Negative regulator of flagellin synthesis</fullName>
    </recommendedName>
    <alternativeName>
        <fullName evidence="8">Anti-sigma-28 factor</fullName>
    </alternativeName>
</protein>
<evidence type="ECO:0000256" key="4">
    <source>
        <dbReference type="ARBA" id="ARBA00022795"/>
    </source>
</evidence>
<evidence type="ECO:0000256" key="5">
    <source>
        <dbReference type="ARBA" id="ARBA00023015"/>
    </source>
</evidence>
<evidence type="ECO:0000256" key="2">
    <source>
        <dbReference type="ARBA" id="ARBA00017823"/>
    </source>
</evidence>
<evidence type="ECO:0000256" key="1">
    <source>
        <dbReference type="ARBA" id="ARBA00005322"/>
    </source>
</evidence>
<keyword evidence="11" id="KW-1185">Reference proteome</keyword>
<feature type="domain" description="Anti-sigma-28 factor FlgM C-terminal" evidence="9">
    <location>
        <begin position="40"/>
        <end position="86"/>
    </location>
</feature>
<accession>A0ABS2DB30</accession>
<keyword evidence="10" id="KW-0969">Cilium</keyword>
<reference evidence="10 11" key="1">
    <citation type="submission" date="2020-12" db="EMBL/GenBank/DDBJ databases">
        <title>Sphingomonas sp.</title>
        <authorList>
            <person name="Kim M.K."/>
        </authorList>
    </citation>
    <scope>NUCLEOTIDE SEQUENCE [LARGE SCALE GENOMIC DNA]</scope>
    <source>
        <strain evidence="10 11">BT552</strain>
    </source>
</reference>
<evidence type="ECO:0000256" key="6">
    <source>
        <dbReference type="ARBA" id="ARBA00023163"/>
    </source>
</evidence>
<dbReference type="EMBL" id="JAFEMC010000006">
    <property type="protein sequence ID" value="MBM6578142.1"/>
    <property type="molecule type" value="Genomic_DNA"/>
</dbReference>
<organism evidence="10 11">
    <name type="scientific">Sphingomonas longa</name>
    <dbReference type="NCBI Taxonomy" id="2778730"/>
    <lineage>
        <taxon>Bacteria</taxon>
        <taxon>Pseudomonadati</taxon>
        <taxon>Pseudomonadota</taxon>
        <taxon>Alphaproteobacteria</taxon>
        <taxon>Sphingomonadales</taxon>
        <taxon>Sphingomonadaceae</taxon>
        <taxon>Sphingomonas</taxon>
    </lineage>
</organism>
<evidence type="ECO:0000256" key="7">
    <source>
        <dbReference type="ARBA" id="ARBA00024739"/>
    </source>
</evidence>
<name>A0ABS2DB30_9SPHN</name>